<dbReference type="CDD" id="cd00257">
    <property type="entry name" value="beta-trefoil_FSCN-like"/>
    <property type="match status" value="1"/>
</dbReference>
<dbReference type="CDD" id="cd02619">
    <property type="entry name" value="Peptidase_C1"/>
    <property type="match status" value="1"/>
</dbReference>
<dbReference type="SMART" id="SM00645">
    <property type="entry name" value="Pept_C1"/>
    <property type="match status" value="1"/>
</dbReference>
<evidence type="ECO:0000313" key="3">
    <source>
        <dbReference type="Proteomes" id="UP000199403"/>
    </source>
</evidence>
<evidence type="ECO:0000313" key="2">
    <source>
        <dbReference type="EMBL" id="SEJ55979.1"/>
    </source>
</evidence>
<dbReference type="SUPFAM" id="SSF54001">
    <property type="entry name" value="Cysteine proteinases"/>
    <property type="match status" value="1"/>
</dbReference>
<evidence type="ECO:0000259" key="1">
    <source>
        <dbReference type="SMART" id="SM00645"/>
    </source>
</evidence>
<dbReference type="EMBL" id="FNZH01000005">
    <property type="protein sequence ID" value="SEJ55979.1"/>
    <property type="molecule type" value="Genomic_DNA"/>
</dbReference>
<organism evidence="2 3">
    <name type="scientific">Cyclobacterium xiamenense</name>
    <dbReference type="NCBI Taxonomy" id="1297121"/>
    <lineage>
        <taxon>Bacteria</taxon>
        <taxon>Pseudomonadati</taxon>
        <taxon>Bacteroidota</taxon>
        <taxon>Cytophagia</taxon>
        <taxon>Cytophagales</taxon>
        <taxon>Cyclobacteriaceae</taxon>
        <taxon>Cyclobacterium</taxon>
    </lineage>
</organism>
<keyword evidence="2" id="KW-0645">Protease</keyword>
<dbReference type="OrthoDB" id="3648721at2"/>
<dbReference type="Pfam" id="PF00112">
    <property type="entry name" value="Peptidase_C1"/>
    <property type="match status" value="1"/>
</dbReference>
<proteinExistence type="predicted"/>
<dbReference type="Proteomes" id="UP000199403">
    <property type="component" value="Unassembled WGS sequence"/>
</dbReference>
<dbReference type="InterPro" id="IPR038765">
    <property type="entry name" value="Papain-like_cys_pep_sf"/>
</dbReference>
<dbReference type="InterPro" id="IPR008999">
    <property type="entry name" value="Actin-crosslinking"/>
</dbReference>
<name>A0A1H6ZR95_9BACT</name>
<gene>
    <name evidence="2" type="ORF">SAMN05192553_10583</name>
</gene>
<protein>
    <submittedName>
        <fullName evidence="2">Papain family cysteine protease</fullName>
    </submittedName>
</protein>
<dbReference type="Gene3D" id="2.80.10.50">
    <property type="match status" value="1"/>
</dbReference>
<accession>A0A1H6ZR95</accession>
<keyword evidence="2" id="KW-0378">Hydrolase</keyword>
<dbReference type="STRING" id="1416801.SAMN05192553_10583"/>
<feature type="domain" description="Peptidase C1A papain C-terminal" evidence="1">
    <location>
        <begin position="320"/>
        <end position="545"/>
    </location>
</feature>
<reference evidence="3" key="1">
    <citation type="submission" date="2016-10" db="EMBL/GenBank/DDBJ databases">
        <authorList>
            <person name="Varghese N."/>
            <person name="Submissions S."/>
        </authorList>
    </citation>
    <scope>NUCLEOTIDE SEQUENCE [LARGE SCALE GENOMIC DNA]</scope>
    <source>
        <strain evidence="3">IBRC-M 10761</strain>
    </source>
</reference>
<dbReference type="PROSITE" id="PS00639">
    <property type="entry name" value="THIOL_PROTEASE_HIS"/>
    <property type="match status" value="1"/>
</dbReference>
<dbReference type="SUPFAM" id="SSF50405">
    <property type="entry name" value="Actin-crosslinking proteins"/>
    <property type="match status" value="1"/>
</dbReference>
<dbReference type="GO" id="GO:0006508">
    <property type="term" value="P:proteolysis"/>
    <property type="evidence" value="ECO:0007669"/>
    <property type="project" value="UniProtKB-KW"/>
</dbReference>
<keyword evidence="3" id="KW-1185">Reference proteome</keyword>
<sequence>MKTQNVKLTLLVIAIHLTTLGLFAQDFSHGSKVTIRSDLGRYLSICEDCQNMNYSSIRFTSSFAYTGSTPRSSEIFTVLRHGDRVAFQAYDGRYLARCGGCEKTENLTMITTTGVPDPSNPNPVTLFKLNKLSNGKYTIQSDDGRYWTRYHLKNGKTKQVAASYYAGTDRIAGHFDIEQISGEIKNGFTVLINGVQCLQAGDFGDNVDELYIEVFVDGEFKEKIGPRTMNPTPFLLGSKQEYWMMPGSYYAEDNVRFDLWEEDSGKNPAFGFDPDDKIGSITINADKEDGNYIAQNFESGGESGKWRIVCSKLTRTDYAPTNEIEAVKVTIPIKDQGNEGACVGYATTAALAMAYLKENALPSINYELFDGEALYRNRDSQTAGWEYASGSEGGSLNYLLKNPIPFKPTPGKALQLKSYFSYNNNGEVREYFLDNNSVSYLIVERADPGKGLQKMRDQIKNGNALLTRYDVFDDFNVYVRNDGLYGGRVSSTEPKLGGHAVLIIGYGNPSKGENGFPSWAIQNSWGPQWGMQGLCFFASGAVGIDNMVYKIGDFEVVETTSQPNSNVSVVRDMTYHFSNSSDWVVRFTVTYVIPGYLPSVWSSTDLKKGGEIELEIKDNYDIQSIKAEYIDLLSWKTITIQNYNKKAKDLPNEYLVKGSIGSLPTYGTK</sequence>
<dbReference type="InterPro" id="IPR000668">
    <property type="entry name" value="Peptidase_C1A_C"/>
</dbReference>
<dbReference type="GO" id="GO:0008234">
    <property type="term" value="F:cysteine-type peptidase activity"/>
    <property type="evidence" value="ECO:0007669"/>
    <property type="project" value="InterPro"/>
</dbReference>
<dbReference type="Gene3D" id="3.90.70.10">
    <property type="entry name" value="Cysteine proteinases"/>
    <property type="match status" value="1"/>
</dbReference>
<dbReference type="AlphaFoldDB" id="A0A1H6ZR95"/>
<dbReference type="InterPro" id="IPR025660">
    <property type="entry name" value="Pept_his_AS"/>
</dbReference>